<dbReference type="SUPFAM" id="SSF52540">
    <property type="entry name" value="P-loop containing nucleoside triphosphate hydrolases"/>
    <property type="match status" value="1"/>
</dbReference>
<dbReference type="GO" id="GO:0046872">
    <property type="term" value="F:metal ion binding"/>
    <property type="evidence" value="ECO:0007669"/>
    <property type="project" value="UniProtKB-KW"/>
</dbReference>
<feature type="binding site" evidence="4">
    <location>
        <position position="35"/>
    </location>
    <ligand>
        <name>Mg(2+)</name>
        <dbReference type="ChEBI" id="CHEBI:18420"/>
    </ligand>
</feature>
<evidence type="ECO:0000256" key="3">
    <source>
        <dbReference type="PIRSR" id="PIRSR606689-1"/>
    </source>
</evidence>
<evidence type="ECO:0000256" key="4">
    <source>
        <dbReference type="PIRSR" id="PIRSR606689-2"/>
    </source>
</evidence>
<evidence type="ECO:0000313" key="5">
    <source>
        <dbReference type="EnsemblMetazoa" id="GBRI027991-PA"/>
    </source>
</evidence>
<dbReference type="AlphaFoldDB" id="A0A1A9WQ98"/>
<dbReference type="SMART" id="SM00177">
    <property type="entry name" value="ARF"/>
    <property type="match status" value="1"/>
</dbReference>
<dbReference type="SMART" id="SM00178">
    <property type="entry name" value="SAR"/>
    <property type="match status" value="1"/>
</dbReference>
<dbReference type="GO" id="GO:0005525">
    <property type="term" value="F:GTP binding"/>
    <property type="evidence" value="ECO:0007669"/>
    <property type="project" value="UniProtKB-KW"/>
</dbReference>
<keyword evidence="4" id="KW-0479">Metal-binding</keyword>
<keyword evidence="2 3" id="KW-0342">GTP-binding</keyword>
<name>A0A1A9WQ98_9MUSC</name>
<protein>
    <recommendedName>
        <fullName evidence="7">ADP-ribosylation factor-like protein 4A</fullName>
    </recommendedName>
</protein>
<dbReference type="PROSITE" id="PS51419">
    <property type="entry name" value="RAB"/>
    <property type="match status" value="1"/>
</dbReference>
<reference evidence="5" key="2">
    <citation type="submission" date="2020-05" db="UniProtKB">
        <authorList>
            <consortium name="EnsemblMetazoa"/>
        </authorList>
    </citation>
    <scope>IDENTIFICATION</scope>
    <source>
        <strain evidence="5">IAEA</strain>
    </source>
</reference>
<dbReference type="Gene3D" id="3.40.50.300">
    <property type="entry name" value="P-loop containing nucleotide triphosphate hydrolases"/>
    <property type="match status" value="1"/>
</dbReference>
<dbReference type="GO" id="GO:0016192">
    <property type="term" value="P:vesicle-mediated transport"/>
    <property type="evidence" value="ECO:0007669"/>
    <property type="project" value="UniProtKB-ARBA"/>
</dbReference>
<organism evidence="5 6">
    <name type="scientific">Glossina brevipalpis</name>
    <dbReference type="NCBI Taxonomy" id="37001"/>
    <lineage>
        <taxon>Eukaryota</taxon>
        <taxon>Metazoa</taxon>
        <taxon>Ecdysozoa</taxon>
        <taxon>Arthropoda</taxon>
        <taxon>Hexapoda</taxon>
        <taxon>Insecta</taxon>
        <taxon>Pterygota</taxon>
        <taxon>Neoptera</taxon>
        <taxon>Endopterygota</taxon>
        <taxon>Diptera</taxon>
        <taxon>Brachycera</taxon>
        <taxon>Muscomorpha</taxon>
        <taxon>Hippoboscoidea</taxon>
        <taxon>Glossinidae</taxon>
        <taxon>Glossina</taxon>
    </lineage>
</organism>
<dbReference type="PROSITE" id="PS51417">
    <property type="entry name" value="ARF"/>
    <property type="match status" value="1"/>
</dbReference>
<dbReference type="InterPro" id="IPR005225">
    <property type="entry name" value="Small_GTP-bd"/>
</dbReference>
<dbReference type="STRING" id="37001.A0A1A9WQ98"/>
<feature type="binding site" evidence="3">
    <location>
        <begin position="28"/>
        <end position="35"/>
    </location>
    <ligand>
        <name>GTP</name>
        <dbReference type="ChEBI" id="CHEBI:37565"/>
    </ligand>
</feature>
<sequence>MGTTMGKNGGNFLDALPSQGTLHVVMLGLDSAGKTTALYRLKFDQYLNTVPTIGFNCEKIQGTAGRAKGVHFLIWDVGGQEKLRPLWRSYTRCTDGILFVVDSVDVERMEEAKMELMHGSGCPLQPWLITPYRNSVDPTKIKCNDNHSKGVPVLILANKQDLPGAREPKELEKLLGLYELASPTLHYSSLGKASSSTGNIVNFNNCSNISRNTTTEISSSFISEGSTQLSNMSLEGYENNINCSISRITKDLSITLPALSNSLSSSLEEATVLSSPNSIPNENALSVHDPTNLTFQSSPSSLVTTPTSTIPKGNAATIFAPQKLTVSATSASIQLKNNNSSASNVTPYKGWYIQPACAITGEGLQEGLEALYDMILKRRKLHKVYKKKR</sequence>
<dbReference type="InterPro" id="IPR024156">
    <property type="entry name" value="Small_GTPase_ARF"/>
</dbReference>
<dbReference type="GO" id="GO:0051649">
    <property type="term" value="P:establishment of localization in cell"/>
    <property type="evidence" value="ECO:0007669"/>
    <property type="project" value="UniProtKB-ARBA"/>
</dbReference>
<dbReference type="Pfam" id="PF00025">
    <property type="entry name" value="Arf"/>
    <property type="match status" value="2"/>
</dbReference>
<dbReference type="PRINTS" id="PR00449">
    <property type="entry name" value="RASTRNSFRMNG"/>
</dbReference>
<keyword evidence="4" id="KW-0460">Magnesium</keyword>
<feature type="binding site" evidence="3">
    <location>
        <position position="79"/>
    </location>
    <ligand>
        <name>GTP</name>
        <dbReference type="ChEBI" id="CHEBI:37565"/>
    </ligand>
</feature>
<feature type="binding site" evidence="4">
    <location>
        <position position="52"/>
    </location>
    <ligand>
        <name>Mg(2+)</name>
        <dbReference type="ChEBI" id="CHEBI:18420"/>
    </ligand>
</feature>
<evidence type="ECO:0000256" key="2">
    <source>
        <dbReference type="ARBA" id="ARBA00023134"/>
    </source>
</evidence>
<dbReference type="VEuPathDB" id="VectorBase:GBRI027991"/>
<dbReference type="Proteomes" id="UP000091820">
    <property type="component" value="Unassembled WGS sequence"/>
</dbReference>
<evidence type="ECO:0000256" key="1">
    <source>
        <dbReference type="ARBA" id="ARBA00022741"/>
    </source>
</evidence>
<accession>A0A1A9WQ98</accession>
<dbReference type="GO" id="GO:0003924">
    <property type="term" value="F:GTPase activity"/>
    <property type="evidence" value="ECO:0007669"/>
    <property type="project" value="InterPro"/>
</dbReference>
<dbReference type="GO" id="GO:0048731">
    <property type="term" value="P:system development"/>
    <property type="evidence" value="ECO:0007669"/>
    <property type="project" value="UniProtKB-ARBA"/>
</dbReference>
<reference evidence="6" key="1">
    <citation type="submission" date="2014-03" db="EMBL/GenBank/DDBJ databases">
        <authorList>
            <person name="Aksoy S."/>
            <person name="Warren W."/>
            <person name="Wilson R.K."/>
        </authorList>
    </citation>
    <scope>NUCLEOTIDE SEQUENCE [LARGE SCALE GENOMIC DNA]</scope>
    <source>
        <strain evidence="6">IAEA</strain>
    </source>
</reference>
<keyword evidence="6" id="KW-1185">Reference proteome</keyword>
<dbReference type="InterPro" id="IPR006689">
    <property type="entry name" value="Small_GTPase_ARF/SAR"/>
</dbReference>
<proteinExistence type="predicted"/>
<evidence type="ECO:0000313" key="6">
    <source>
        <dbReference type="Proteomes" id="UP000091820"/>
    </source>
</evidence>
<evidence type="ECO:0008006" key="7">
    <source>
        <dbReference type="Google" id="ProtNLM"/>
    </source>
</evidence>
<dbReference type="InterPro" id="IPR027417">
    <property type="entry name" value="P-loop_NTPase"/>
</dbReference>
<keyword evidence="1 3" id="KW-0547">Nucleotide-binding</keyword>
<dbReference type="NCBIfam" id="TIGR00231">
    <property type="entry name" value="small_GTP"/>
    <property type="match status" value="1"/>
</dbReference>
<feature type="binding site" evidence="3">
    <location>
        <begin position="158"/>
        <end position="161"/>
    </location>
    <ligand>
        <name>GTP</name>
        <dbReference type="ChEBI" id="CHEBI:37565"/>
    </ligand>
</feature>
<dbReference type="PANTHER" id="PTHR11711">
    <property type="entry name" value="ADP RIBOSYLATION FACTOR-RELATED"/>
    <property type="match status" value="1"/>
</dbReference>
<dbReference type="EnsemblMetazoa" id="GBRI027991-RA">
    <property type="protein sequence ID" value="GBRI027991-PA"/>
    <property type="gene ID" value="GBRI027991"/>
</dbReference>